<organism evidence="1 2">
    <name type="scientific">Streptomyces tuirus</name>
    <dbReference type="NCBI Taxonomy" id="68278"/>
    <lineage>
        <taxon>Bacteria</taxon>
        <taxon>Bacillati</taxon>
        <taxon>Actinomycetota</taxon>
        <taxon>Actinomycetes</taxon>
        <taxon>Kitasatosporales</taxon>
        <taxon>Streptomycetaceae</taxon>
        <taxon>Streptomyces</taxon>
    </lineage>
</organism>
<evidence type="ECO:0000313" key="2">
    <source>
        <dbReference type="Proteomes" id="UP000682308"/>
    </source>
</evidence>
<sequence>MSSNPTDGPIHTWFGLSYCNYQVLHRTLMQSMPIEWQERMVACLEELAAAYRHIEQPEGFKVEAAVTHIVNEMTEAELAEAGIEADWYGGETPPKELSGVELDEWRAQYEQDAPDYYRIGDGEEMDPHSRVLLPAADPVSHYNRGRTYIEPRPTP</sequence>
<protein>
    <submittedName>
        <fullName evidence="1">Uncharacterized protein</fullName>
    </submittedName>
</protein>
<keyword evidence="2" id="KW-1185">Reference proteome</keyword>
<reference evidence="1 2" key="1">
    <citation type="submission" date="2021-04" db="EMBL/GenBank/DDBJ databases">
        <title>Characterization of the biosynthetic gene cluster of new lipopeptides with antitumor activity in the genome of the marine Streptomyces PHM034.</title>
        <authorList>
            <person name="Ceniceros A."/>
            <person name="Canedo L."/>
            <person name="Mendez C."/>
            <person name="Olano C."/>
            <person name="Schleissner C."/>
            <person name="Cuevas C."/>
            <person name="De La Calle F."/>
            <person name="Salas J.A."/>
        </authorList>
    </citation>
    <scope>NUCLEOTIDE SEQUENCE [LARGE SCALE GENOMIC DNA]</scope>
    <source>
        <strain evidence="1 2">PHM034</strain>
    </source>
</reference>
<proteinExistence type="predicted"/>
<gene>
    <name evidence="1" type="ORF">KEF29_03440</name>
</gene>
<dbReference type="AlphaFoldDB" id="A0A941F8K3"/>
<dbReference type="Proteomes" id="UP000682308">
    <property type="component" value="Unassembled WGS sequence"/>
</dbReference>
<comment type="caution">
    <text evidence="1">The sequence shown here is derived from an EMBL/GenBank/DDBJ whole genome shotgun (WGS) entry which is preliminary data.</text>
</comment>
<evidence type="ECO:0000313" key="1">
    <source>
        <dbReference type="EMBL" id="MBR8638660.1"/>
    </source>
</evidence>
<accession>A0A941F8K3</accession>
<name>A0A941F8K3_9ACTN</name>
<dbReference type="EMBL" id="JAGTPG010000001">
    <property type="protein sequence ID" value="MBR8638660.1"/>
    <property type="molecule type" value="Genomic_DNA"/>
</dbReference>